<dbReference type="GO" id="GO:0032587">
    <property type="term" value="C:ruffle membrane"/>
    <property type="evidence" value="ECO:0007669"/>
    <property type="project" value="TreeGrafter"/>
</dbReference>
<dbReference type="PANTHER" id="PTHR15871:SF1">
    <property type="entry name" value="PLECKSTRIN HOMOLOGY DOMAIN-CONTAINING FAMILY O MEMBER 1"/>
    <property type="match status" value="1"/>
</dbReference>
<dbReference type="PROSITE" id="PS50003">
    <property type="entry name" value="PH_DOMAIN"/>
    <property type="match status" value="1"/>
</dbReference>
<dbReference type="Gene3D" id="2.30.29.30">
    <property type="entry name" value="Pleckstrin-homology domain (PH domain)/Phosphotyrosine-binding domain (PTB)"/>
    <property type="match status" value="1"/>
</dbReference>
<dbReference type="GO" id="GO:0010008">
    <property type="term" value="C:endosome membrane"/>
    <property type="evidence" value="ECO:0007669"/>
    <property type="project" value="UniProtKB-SubCell"/>
</dbReference>
<name>L5MC83_MYODS</name>
<evidence type="ECO:0000256" key="3">
    <source>
        <dbReference type="ARBA" id="ARBA00004481"/>
    </source>
</evidence>
<dbReference type="FunFam" id="3.90.830.10:FF:000002">
    <property type="entry name" value="Vacuolar protein sorting-associated protein 45"/>
    <property type="match status" value="1"/>
</dbReference>
<feature type="region of interest" description="Disordered" evidence="18">
    <location>
        <begin position="883"/>
        <end position="907"/>
    </location>
</feature>
<dbReference type="GO" id="GO:0015031">
    <property type="term" value="P:protein transport"/>
    <property type="evidence" value="ECO:0007669"/>
    <property type="project" value="UniProtKB-KW"/>
</dbReference>
<dbReference type="InterPro" id="IPR001619">
    <property type="entry name" value="Sec1-like"/>
</dbReference>
<evidence type="ECO:0000256" key="4">
    <source>
        <dbReference type="ARBA" id="ARBA00004496"/>
    </source>
</evidence>
<dbReference type="InterPro" id="IPR036045">
    <property type="entry name" value="Sec1-like_sf"/>
</dbReference>
<dbReference type="AlphaFoldDB" id="L5MC83"/>
<evidence type="ECO:0000256" key="15">
    <source>
        <dbReference type="ARBA" id="ARBA00054745"/>
    </source>
</evidence>
<evidence type="ECO:0000256" key="11">
    <source>
        <dbReference type="ARBA" id="ARBA00022927"/>
    </source>
</evidence>
<dbReference type="SUPFAM" id="SSF50729">
    <property type="entry name" value="PH domain-like"/>
    <property type="match status" value="1"/>
</dbReference>
<dbReference type="InterPro" id="IPR043154">
    <property type="entry name" value="Sec-1-like_dom1"/>
</dbReference>
<dbReference type="FunFam" id="3.40.50.2060:FF:000003">
    <property type="entry name" value="vacuolar protein sorting-associated protein 45 isoform X1"/>
    <property type="match status" value="1"/>
</dbReference>
<dbReference type="GO" id="GO:0036195">
    <property type="term" value="C:muscle cell projection membrane"/>
    <property type="evidence" value="ECO:0007669"/>
    <property type="project" value="TreeGrafter"/>
</dbReference>
<dbReference type="FunFam" id="2.30.29.30:FF:000237">
    <property type="entry name" value="pleckstrin homology domain-containing family O member 1"/>
    <property type="match status" value="1"/>
</dbReference>
<keyword evidence="8" id="KW-0963">Cytoplasm</keyword>
<evidence type="ECO:0000256" key="12">
    <source>
        <dbReference type="ARBA" id="ARBA00023034"/>
    </source>
</evidence>
<keyword evidence="9" id="KW-0597">Phosphoprotein</keyword>
<feature type="region of interest" description="Disordered" evidence="18">
    <location>
        <begin position="779"/>
        <end position="829"/>
    </location>
</feature>
<accession>L5MC83</accession>
<dbReference type="InterPro" id="IPR043448">
    <property type="entry name" value="PKHO1/2"/>
</dbReference>
<gene>
    <name evidence="20" type="ORF">MDA_GLEAN10009647</name>
</gene>
<dbReference type="GO" id="GO:1901739">
    <property type="term" value="P:regulation of myoblast fusion"/>
    <property type="evidence" value="ECO:0007669"/>
    <property type="project" value="TreeGrafter"/>
</dbReference>
<evidence type="ECO:0000313" key="21">
    <source>
        <dbReference type="Proteomes" id="UP000010556"/>
    </source>
</evidence>
<dbReference type="InterPro" id="IPR043127">
    <property type="entry name" value="Sec-1-like_dom3a"/>
</dbReference>
<keyword evidence="10" id="KW-0967">Endosome</keyword>
<dbReference type="Pfam" id="PF00995">
    <property type="entry name" value="Sec1"/>
    <property type="match status" value="1"/>
</dbReference>
<dbReference type="eggNOG" id="KOG1299">
    <property type="taxonomic scope" value="Eukaryota"/>
</dbReference>
<keyword evidence="7" id="KW-0813">Transport</keyword>
<dbReference type="SMART" id="SM00233">
    <property type="entry name" value="PH"/>
    <property type="match status" value="1"/>
</dbReference>
<evidence type="ECO:0000256" key="8">
    <source>
        <dbReference type="ARBA" id="ARBA00022490"/>
    </source>
</evidence>
<dbReference type="Pfam" id="PF00169">
    <property type="entry name" value="PH"/>
    <property type="match status" value="1"/>
</dbReference>
<reference evidence="21" key="1">
    <citation type="journal article" date="2013" name="Science">
        <title>Comparative analysis of bat genomes provides insight into the evolution of flight and immunity.</title>
        <authorList>
            <person name="Zhang G."/>
            <person name="Cowled C."/>
            <person name="Shi Z."/>
            <person name="Huang Z."/>
            <person name="Bishop-Lilly K.A."/>
            <person name="Fang X."/>
            <person name="Wynne J.W."/>
            <person name="Xiong Z."/>
            <person name="Baker M.L."/>
            <person name="Zhao W."/>
            <person name="Tachedjian M."/>
            <person name="Zhu Y."/>
            <person name="Zhou P."/>
            <person name="Jiang X."/>
            <person name="Ng J."/>
            <person name="Yang L."/>
            <person name="Wu L."/>
            <person name="Xiao J."/>
            <person name="Feng Y."/>
            <person name="Chen Y."/>
            <person name="Sun X."/>
            <person name="Zhang Y."/>
            <person name="Marsh G.A."/>
            <person name="Crameri G."/>
            <person name="Broder C.C."/>
            <person name="Frey K.G."/>
            <person name="Wang L.F."/>
            <person name="Wang J."/>
        </authorList>
    </citation>
    <scope>NUCLEOTIDE SEQUENCE [LARGE SCALE GENOMIC DNA]</scope>
</reference>
<evidence type="ECO:0000256" key="17">
    <source>
        <dbReference type="ARBA" id="ARBA00073001"/>
    </source>
</evidence>
<evidence type="ECO:0000256" key="10">
    <source>
        <dbReference type="ARBA" id="ARBA00022753"/>
    </source>
</evidence>
<evidence type="ECO:0000313" key="20">
    <source>
        <dbReference type="EMBL" id="ELK36224.1"/>
    </source>
</evidence>
<dbReference type="Gene3D" id="3.40.50.1910">
    <property type="match status" value="1"/>
</dbReference>
<keyword evidence="13" id="KW-0472">Membrane</keyword>
<evidence type="ECO:0000259" key="19">
    <source>
        <dbReference type="PROSITE" id="PS50003"/>
    </source>
</evidence>
<evidence type="ECO:0000256" key="6">
    <source>
        <dbReference type="ARBA" id="ARBA00019333"/>
    </source>
</evidence>
<dbReference type="InterPro" id="IPR011993">
    <property type="entry name" value="PH-like_dom_sf"/>
</dbReference>
<evidence type="ECO:0000256" key="16">
    <source>
        <dbReference type="ARBA" id="ARBA00063922"/>
    </source>
</evidence>
<feature type="domain" description="PH" evidence="19">
    <location>
        <begin position="583"/>
        <end position="694"/>
    </location>
</feature>
<comment type="similarity">
    <text evidence="5">Belongs to the STXBP/unc-18/SEC1 family.</text>
</comment>
<sequence>MNVVLAVKQYISKMIEDSGPGMKVLLMDKETTGIVSMVYTQSEILQKEVYLFERIDSANREVMKHLKAICFLRPTKENVENLIQELRRPKYSIYFIYFSNVISKSDVKSLAEADEQEVVAEVQEFYGDYIAVNPHLFSLNILGCCQGRNWDPAQLSRTTQGLTALLLSLKKCPMIRYQLSSEAAKRLAECVKQVITKEYELFEFRRTEVPPLLLILDRCDDAITPLLNQWTYQAMVHELLGINNNRIDLSRVPGISKDLREVVLSAENDEFYANNMYLNFAEIGSNIKNLMEDFQKKKPKEQQKLESIADMKAFVENYPQFKKMSGTVSKHVTVVGELSRLVGERNLLEVSEVEQELACQNDHSSALQNVKRLLQNPKVTECDAARLVMLYALHYERHSSNSLPGLMMDLRNKGVSEKYRKLVSAVVEYGGKRVRGSDLFSPKDAVAITKQFLKGLKGIENVYTQHQPFLHETLDLLIKGKLKENLYPYLGPSTLRDRPQDIIVFVIGGATYEEALTVYNLNRTTPGVRIVLGGTTVHNTKRQKRCPEKGSGNGFSSVCPQHFVHFSLGYMQGPQEGNHPSAPPEKVGWVRKFCGKGIFREIWKNRYVVLRGDQLYISDKEVKDEKNIQEVFDLSDYEKCEELRKSKSRSKKNHSKFTLAHCKQPGNTAPNLIFLAVSPEEKESWINALNAAITRAKNRILDEVTVEEDSYLAHPTRDRAKIQHSRRPPTRGHLMAVASTSTSDGMLTLDLIQEEDPSPEEPTSCAESFRVDLDKSVAQLAGSRRRADSDRIPPSSDRASGPPRPWEKPGKGATYTPQAPKKLTPTEKGRCASLEEILSQRDAAPACTLQPRAEEPPHPGQLSRIQDLVARKLEKTQELLAEVQGLGDGKRKAKDPPRSPPDSESEQLLLKTERLLGEASSNWSQAKRVLQEVRELRDLYRQMDLQTPDAHLRQTAPHSQYRKSLM</sequence>
<dbReference type="GO" id="GO:0016192">
    <property type="term" value="P:vesicle-mediated transport"/>
    <property type="evidence" value="ECO:0007669"/>
    <property type="project" value="InterPro"/>
</dbReference>
<dbReference type="FunFam" id="1.25.40.60:FF:000003">
    <property type="entry name" value="Vacuolar protein sorting-associated protein 45"/>
    <property type="match status" value="1"/>
</dbReference>
<evidence type="ECO:0000256" key="14">
    <source>
        <dbReference type="ARBA" id="ARBA00023242"/>
    </source>
</evidence>
<dbReference type="GO" id="GO:0000139">
    <property type="term" value="C:Golgi membrane"/>
    <property type="evidence" value="ECO:0007669"/>
    <property type="project" value="UniProtKB-SubCell"/>
</dbReference>
<dbReference type="InterPro" id="IPR027482">
    <property type="entry name" value="Sec1-like_dom2"/>
</dbReference>
<organism evidence="20 21">
    <name type="scientific">Myotis davidii</name>
    <name type="common">David's myotis</name>
    <dbReference type="NCBI Taxonomy" id="225400"/>
    <lineage>
        <taxon>Eukaryota</taxon>
        <taxon>Metazoa</taxon>
        <taxon>Chordata</taxon>
        <taxon>Craniata</taxon>
        <taxon>Vertebrata</taxon>
        <taxon>Euteleostomi</taxon>
        <taxon>Mammalia</taxon>
        <taxon>Eutheria</taxon>
        <taxon>Laurasiatheria</taxon>
        <taxon>Chiroptera</taxon>
        <taxon>Yangochiroptera</taxon>
        <taxon>Vespertilionidae</taxon>
        <taxon>Myotis</taxon>
    </lineage>
</organism>
<dbReference type="SUPFAM" id="SSF56815">
    <property type="entry name" value="Sec1/munc18-like (SM) proteins"/>
    <property type="match status" value="1"/>
</dbReference>
<evidence type="ECO:0000256" key="1">
    <source>
        <dbReference type="ARBA" id="ARBA00004123"/>
    </source>
</evidence>
<feature type="compositionally biased region" description="Basic and acidic residues" evidence="18">
    <location>
        <begin position="888"/>
        <end position="897"/>
    </location>
</feature>
<keyword evidence="14" id="KW-0539">Nucleus</keyword>
<dbReference type="Proteomes" id="UP000010556">
    <property type="component" value="Unassembled WGS sequence"/>
</dbReference>
<keyword evidence="12" id="KW-0333">Golgi apparatus</keyword>
<comment type="subcellular location">
    <subcellularLocation>
        <location evidence="4">Cytoplasm</location>
    </subcellularLocation>
    <subcellularLocation>
        <location evidence="3">Endosome membrane</location>
        <topology evidence="3">Peripheral membrane protein</topology>
    </subcellularLocation>
    <subcellularLocation>
        <location evidence="2">Golgi apparatus membrane</location>
        <topology evidence="2">Peripheral membrane protein</topology>
    </subcellularLocation>
    <subcellularLocation>
        <location evidence="1">Nucleus</location>
    </subcellularLocation>
</comment>
<evidence type="ECO:0000256" key="7">
    <source>
        <dbReference type="ARBA" id="ARBA00022448"/>
    </source>
</evidence>
<comment type="function">
    <text evidence="15">May play a role in vesicle-mediated protein trafficking from the Golgi stack through the trans-Golgi network.</text>
</comment>
<evidence type="ECO:0000256" key="13">
    <source>
        <dbReference type="ARBA" id="ARBA00023136"/>
    </source>
</evidence>
<dbReference type="Gene3D" id="3.90.830.10">
    <property type="entry name" value="Syntaxin Binding Protein 1, Chain A, domain 2"/>
    <property type="match status" value="1"/>
</dbReference>
<dbReference type="InterPro" id="IPR001849">
    <property type="entry name" value="PH_domain"/>
</dbReference>
<dbReference type="GO" id="GO:0005634">
    <property type="term" value="C:nucleus"/>
    <property type="evidence" value="ECO:0007669"/>
    <property type="project" value="UniProtKB-SubCell"/>
</dbReference>
<proteinExistence type="inferred from homology"/>
<dbReference type="CDD" id="cd13317">
    <property type="entry name" value="PH_PLEKHO1_PLEKHO2"/>
    <property type="match status" value="1"/>
</dbReference>
<protein>
    <recommendedName>
        <fullName evidence="6">Pleckstrin homology domain-containing family O member 1</fullName>
    </recommendedName>
    <alternativeName>
        <fullName evidence="17">Vacuolar protein sorting-associated protein 45</fullName>
    </alternativeName>
</protein>
<dbReference type="Gene3D" id="3.40.50.2060">
    <property type="match status" value="1"/>
</dbReference>
<comment type="subunit">
    <text evidence="16">Heterodimer or homodimer. Interacts with CK2 and actin capping subunits (capping protein CP-alpha and CP-beta). CKIP1 and CK2 together inhibit the activity of actin capping protein at the barbed ends of actin filaments. Interacts with ATM, IFP35, JUN, JUND, NMI and PI3K. Interacts with AKT1, AKT2 and AKT3 (each isozyme of PKB), PtdIns(3,5)P2, PtdIns(4,5)P2 and PtdIns(3,4,5)P2.</text>
</comment>
<evidence type="ECO:0000256" key="9">
    <source>
        <dbReference type="ARBA" id="ARBA00022553"/>
    </source>
</evidence>
<dbReference type="Gene3D" id="1.25.40.60">
    <property type="match status" value="1"/>
</dbReference>
<keyword evidence="21" id="KW-1185">Reference proteome</keyword>
<evidence type="ECO:0000256" key="18">
    <source>
        <dbReference type="SAM" id="MobiDB-lite"/>
    </source>
</evidence>
<evidence type="ECO:0000256" key="5">
    <source>
        <dbReference type="ARBA" id="ARBA00009884"/>
    </source>
</evidence>
<dbReference type="PANTHER" id="PTHR15871">
    <property type="entry name" value="PH DOMAIN-CONTAINING PROTEIN"/>
    <property type="match status" value="1"/>
</dbReference>
<evidence type="ECO:0000256" key="2">
    <source>
        <dbReference type="ARBA" id="ARBA00004395"/>
    </source>
</evidence>
<dbReference type="EMBL" id="KB101680">
    <property type="protein sequence ID" value="ELK36224.1"/>
    <property type="molecule type" value="Genomic_DNA"/>
</dbReference>
<keyword evidence="11" id="KW-0653">Protein transport</keyword>